<proteinExistence type="predicted"/>
<dbReference type="SUPFAM" id="SSF57184">
    <property type="entry name" value="Growth factor receptor domain"/>
    <property type="match status" value="1"/>
</dbReference>
<dbReference type="InterPro" id="IPR029063">
    <property type="entry name" value="SAM-dependent_MTases_sf"/>
</dbReference>
<comment type="caution">
    <text evidence="1">The sequence shown here is derived from an EMBL/GenBank/DDBJ whole genome shotgun (WGS) entry which is preliminary data.</text>
</comment>
<evidence type="ECO:0000313" key="1">
    <source>
        <dbReference type="EMBL" id="CAF1203996.1"/>
    </source>
</evidence>
<dbReference type="AlphaFoldDB" id="A0A814WNG5"/>
<dbReference type="Gene3D" id="2.10.50.10">
    <property type="entry name" value="Tumor Necrosis Factor Receptor, subunit A, domain 2"/>
    <property type="match status" value="1"/>
</dbReference>
<sequence length="836" mass="95277">MNEILLVQAQNGRDSPSFFIQLLQYNNTQTSSQCFINYPNSSQNYYVYTVAVGKKPNKNQIQFFFAGEWINGSSRPFIGIAKYNLTNDLSDSSNSCANSFSYSIQYLDNYEHQEYYVIGVEPKGLLAYGFANEFVTIFDSQNVSILESWNSNLTWSNSSFKPCAVEISDNFGIIAGFVQNGLEERVKYSPIIYLLNFNSLNRHPIVVDQYIPIATPGTWQDLLTYSNVNIYSAINSMSISINSRGNVLVGMPFINRVFLLSVNISDPRKLTYISRNTGGRSLGNGKSVAWLNDGNMTAILVNTYSLTYQWTSSKIYFYDMISSTYNSNSTPLSVFPNYHQLVPDSFSFTFLNIISSSISLTLMDDKGNLLIFYPTPPGFFPSITDTGSVPLITSTEACLPGMYKDQYGINDCILCPTGTKNPGNSSIKCMLCANGSFCSLGSVDEIPQSALETVVQVIAYLKSPEIMVCFAYSFSDIFYRQYPYETSSGSYFDCEESIRNAKFETGLQSLAIPRSHTETPMFECTLEIPSAFDYVSGVHQISNSIDKTKIDIDNLTCKTSIDSYEECYKYATELVPYKYVGVGIETIMLLRLKLKAVNQPLLNSSLYWNEEDRFKPFTNLMSSRNECQILYCGAHEAGTDGLEFIKQYENCHVWFLEPVAQFYDKLIHSRRILRQLETVKHHMYNIGLSNKNELIDLTWKDIRKSQALTLVGKHENKNDIGNNLKYKLILRDVAEILFEFHILLKISNSIIIGELNLLHINCEGCEYDVIERLIKKNLTKYIRIIQFGSHRPLSIRSSINRRYCCLQQMLSMTHHLEFGIPWAWERWLRTDLVEKK</sequence>
<protein>
    <recommendedName>
        <fullName evidence="3">Methyltransferase FkbM domain-containing protein</fullName>
    </recommendedName>
</protein>
<dbReference type="EMBL" id="CAJNOT010001468">
    <property type="protein sequence ID" value="CAF1203996.1"/>
    <property type="molecule type" value="Genomic_DNA"/>
</dbReference>
<reference evidence="1" key="1">
    <citation type="submission" date="2021-02" db="EMBL/GenBank/DDBJ databases">
        <authorList>
            <person name="Nowell W R."/>
        </authorList>
    </citation>
    <scope>NUCLEOTIDE SEQUENCE</scope>
</reference>
<gene>
    <name evidence="1" type="ORF">ZHD862_LOCUS23005</name>
</gene>
<dbReference type="Proteomes" id="UP000663864">
    <property type="component" value="Unassembled WGS sequence"/>
</dbReference>
<dbReference type="Gene3D" id="3.40.50.150">
    <property type="entry name" value="Vaccinia Virus protein VP39"/>
    <property type="match status" value="1"/>
</dbReference>
<dbReference type="InterPro" id="IPR009030">
    <property type="entry name" value="Growth_fac_rcpt_cys_sf"/>
</dbReference>
<name>A0A814WNG5_9BILA</name>
<organism evidence="1 2">
    <name type="scientific">Rotaria sordida</name>
    <dbReference type="NCBI Taxonomy" id="392033"/>
    <lineage>
        <taxon>Eukaryota</taxon>
        <taxon>Metazoa</taxon>
        <taxon>Spiralia</taxon>
        <taxon>Gnathifera</taxon>
        <taxon>Rotifera</taxon>
        <taxon>Eurotatoria</taxon>
        <taxon>Bdelloidea</taxon>
        <taxon>Philodinida</taxon>
        <taxon>Philodinidae</taxon>
        <taxon>Rotaria</taxon>
    </lineage>
</organism>
<evidence type="ECO:0008006" key="3">
    <source>
        <dbReference type="Google" id="ProtNLM"/>
    </source>
</evidence>
<evidence type="ECO:0000313" key="2">
    <source>
        <dbReference type="Proteomes" id="UP000663864"/>
    </source>
</evidence>
<accession>A0A814WNG5</accession>